<dbReference type="PANTHER" id="PTHR47231">
    <property type="entry name" value="UPF0722 PROTEIN C11ORF88"/>
    <property type="match status" value="1"/>
</dbReference>
<dbReference type="InterPro" id="IPR040681">
    <property type="entry name" value="HOATZ-like"/>
</dbReference>
<dbReference type="HOGENOM" id="CLU_1476781_0_0_1"/>
<accession>V4A8B3</accession>
<dbReference type="OMA" id="TVCSERQ"/>
<dbReference type="Proteomes" id="UP000030746">
    <property type="component" value="Unassembled WGS sequence"/>
</dbReference>
<proteinExistence type="inferred from homology"/>
<feature type="region of interest" description="Disordered" evidence="3">
    <location>
        <begin position="54"/>
        <end position="73"/>
    </location>
</feature>
<dbReference type="GO" id="GO:0060271">
    <property type="term" value="P:cilium assembly"/>
    <property type="evidence" value="ECO:0007669"/>
    <property type="project" value="InterPro"/>
</dbReference>
<evidence type="ECO:0000256" key="2">
    <source>
        <dbReference type="ARBA" id="ARBA00023657"/>
    </source>
</evidence>
<dbReference type="EMBL" id="KB202591">
    <property type="protein sequence ID" value="ESO89526.1"/>
    <property type="molecule type" value="Genomic_DNA"/>
</dbReference>
<evidence type="ECO:0000313" key="5">
    <source>
        <dbReference type="Proteomes" id="UP000030746"/>
    </source>
</evidence>
<protein>
    <recommendedName>
        <fullName evidence="2">Cilia- and flagella-associated protein HOATZ</fullName>
    </recommendedName>
</protein>
<organism evidence="4 5">
    <name type="scientific">Lottia gigantea</name>
    <name type="common">Giant owl limpet</name>
    <dbReference type="NCBI Taxonomy" id="225164"/>
    <lineage>
        <taxon>Eukaryota</taxon>
        <taxon>Metazoa</taxon>
        <taxon>Spiralia</taxon>
        <taxon>Lophotrochozoa</taxon>
        <taxon>Mollusca</taxon>
        <taxon>Gastropoda</taxon>
        <taxon>Patellogastropoda</taxon>
        <taxon>Lottioidea</taxon>
        <taxon>Lottiidae</taxon>
        <taxon>Lottia</taxon>
    </lineage>
</organism>
<dbReference type="Pfam" id="PF17664">
    <property type="entry name" value="HOATZ-like"/>
    <property type="match status" value="1"/>
</dbReference>
<evidence type="ECO:0000313" key="4">
    <source>
        <dbReference type="EMBL" id="ESO89526.1"/>
    </source>
</evidence>
<dbReference type="RefSeq" id="XP_009059884.1">
    <property type="nucleotide sequence ID" value="XM_009061636.1"/>
</dbReference>
<dbReference type="OrthoDB" id="10004365at2759"/>
<gene>
    <name evidence="4" type="ORF">LOTGIDRAFT_234335</name>
</gene>
<reference evidence="4 5" key="1">
    <citation type="journal article" date="2013" name="Nature">
        <title>Insights into bilaterian evolution from three spiralian genomes.</title>
        <authorList>
            <person name="Simakov O."/>
            <person name="Marletaz F."/>
            <person name="Cho S.J."/>
            <person name="Edsinger-Gonzales E."/>
            <person name="Havlak P."/>
            <person name="Hellsten U."/>
            <person name="Kuo D.H."/>
            <person name="Larsson T."/>
            <person name="Lv J."/>
            <person name="Arendt D."/>
            <person name="Savage R."/>
            <person name="Osoegawa K."/>
            <person name="de Jong P."/>
            <person name="Grimwood J."/>
            <person name="Chapman J.A."/>
            <person name="Shapiro H."/>
            <person name="Aerts A."/>
            <person name="Otillar R.P."/>
            <person name="Terry A.Y."/>
            <person name="Boore J.L."/>
            <person name="Grigoriev I.V."/>
            <person name="Lindberg D.R."/>
            <person name="Seaver E.C."/>
            <person name="Weisblat D.A."/>
            <person name="Putnam N.H."/>
            <person name="Rokhsar D.S."/>
        </authorList>
    </citation>
    <scope>NUCLEOTIDE SEQUENCE [LARGE SCALE GENOMIC DNA]</scope>
</reference>
<dbReference type="GeneID" id="20249508"/>
<evidence type="ECO:0000256" key="3">
    <source>
        <dbReference type="SAM" id="MobiDB-lite"/>
    </source>
</evidence>
<sequence length="183" mass="21382">MAVTLLDFTKRPERSEFSDSTEDDIACAKTFWQSVTLLPPMESRLVSSDIKQRLRTAPPGGHTTARKSTAGNSTYRVTPANNLAVQEFLTKARTMQQMEEFLRLREFASARDEDRELLYRRRKERMKKEEISRNRITRKKKNNEEITIINESDNEMEEDVDKIMKDLDQFDKSINKNLDVDSD</sequence>
<dbReference type="KEGG" id="lgi:LOTGIDRAFT_234335"/>
<comment type="similarity">
    <text evidence="1">Belongs to the HOATZ family.</text>
</comment>
<keyword evidence="5" id="KW-1185">Reference proteome</keyword>
<dbReference type="PANTHER" id="PTHR47231:SF1">
    <property type="entry name" value="CILIA- AND FLAGELLA-ASSOCIATED PROTEIN HOATZ"/>
    <property type="match status" value="1"/>
</dbReference>
<evidence type="ECO:0000256" key="1">
    <source>
        <dbReference type="ARBA" id="ARBA00023451"/>
    </source>
</evidence>
<name>V4A8B3_LOTGI</name>
<dbReference type="CTD" id="20249508"/>
<dbReference type="AlphaFoldDB" id="V4A8B3"/>